<keyword evidence="3" id="KW-0378">Hydrolase</keyword>
<dbReference type="GO" id="GO:0004386">
    <property type="term" value="F:helicase activity"/>
    <property type="evidence" value="ECO:0007669"/>
    <property type="project" value="UniProtKB-KW"/>
</dbReference>
<protein>
    <submittedName>
        <fullName evidence="3">Putative dead box rna helicase</fullName>
    </submittedName>
</protein>
<proteinExistence type="predicted"/>
<feature type="region of interest" description="Disordered" evidence="1">
    <location>
        <begin position="886"/>
        <end position="928"/>
    </location>
</feature>
<feature type="region of interest" description="Disordered" evidence="1">
    <location>
        <begin position="817"/>
        <end position="855"/>
    </location>
</feature>
<dbReference type="SUPFAM" id="SSF53300">
    <property type="entry name" value="vWA-like"/>
    <property type="match status" value="1"/>
</dbReference>
<dbReference type="SMART" id="SM00327">
    <property type="entry name" value="VWA"/>
    <property type="match status" value="1"/>
</dbReference>
<name>A0A6M2DP79_XENCH</name>
<dbReference type="Pfam" id="PF25462">
    <property type="entry name" value="Beta-barrel_INTS6"/>
    <property type="match status" value="1"/>
</dbReference>
<dbReference type="PROSITE" id="PS50234">
    <property type="entry name" value="VWFA"/>
    <property type="match status" value="1"/>
</dbReference>
<reference evidence="3" key="1">
    <citation type="submission" date="2020-03" db="EMBL/GenBank/DDBJ databases">
        <title>Transcriptomic Profiling of the Digestive Tract of the Rat Flea, Xenopsylla cheopis, Following Blood Feeding and Infection with Yersinia pestis.</title>
        <authorList>
            <person name="Bland D.M."/>
            <person name="Martens C.A."/>
            <person name="Virtaneva K."/>
            <person name="Kanakabandi K."/>
            <person name="Long D."/>
            <person name="Rosenke R."/>
            <person name="Saturday G.A."/>
            <person name="Hoyt F.H."/>
            <person name="Bruno D.P."/>
            <person name="Ribeiro J.M.C."/>
            <person name="Hinnebusch J."/>
        </authorList>
    </citation>
    <scope>NUCLEOTIDE SEQUENCE</scope>
</reference>
<dbReference type="GO" id="GO:0032039">
    <property type="term" value="C:integrator complex"/>
    <property type="evidence" value="ECO:0007669"/>
    <property type="project" value="TreeGrafter"/>
</dbReference>
<feature type="compositionally biased region" description="Polar residues" evidence="1">
    <location>
        <begin position="817"/>
        <end position="829"/>
    </location>
</feature>
<dbReference type="InterPro" id="IPR036465">
    <property type="entry name" value="vWFA_dom_sf"/>
</dbReference>
<dbReference type="Pfam" id="PF15300">
    <property type="entry name" value="INT_SG_DDX_CT_C"/>
    <property type="match status" value="1"/>
</dbReference>
<dbReference type="FunFam" id="3.40.50.410:FF:000010">
    <property type="entry name" value="Integrator complex subunit 6 like"/>
    <property type="match status" value="1"/>
</dbReference>
<dbReference type="CDD" id="cd00198">
    <property type="entry name" value="vWFA"/>
    <property type="match status" value="1"/>
</dbReference>
<dbReference type="AlphaFoldDB" id="A0A6M2DP79"/>
<sequence>MTIIVFLIDTSASMNQRAYLGGRPTLLDVAKGAVETFVKVRQRSQESRGDRYMLLTFEDPPMNIKAGWKENITTFTNELKNLQCYGMTTMGAALKHAFDVLNINRMQTGIDTYGQGRCPYFLEPSVIVVITDGGKLSSNGGVHDDFNLPMHSPIPGSELTREPFRWDQRLFSLVLRLSGTPAVERDIGLVPSDSSPIDAMCEVTGGRSYCITSQRMLMQCIESLVQKVQSGVVINFEKIGPDPPSLDINMDTDSRDGENIIEMDERNGFCGGNFPTWHNCRRLIYVPRTTAQKGFAIGYWPIPESFWPDLGAAALPPRSAHPNVKFTCTSQEPMVIENLPFDKYELEPSPLTQYILARKQPTVCWQIFVANSSKSGEIGHPFGYLKASTNLSCVNMFVMPYNYPVLLPLLEELFKVHRCKPSNDWKTHFGNYLRTMPPYYAAPLKRALIRMGAPTPLASALITDSMENSLSYLVLNYLKRAKTQAKIDFDKLCSDVISKQNNGNKHGFPNETVRVVARSPFKKDLLSHPQLQDKFTQLKDQLNDFSGFVVNLSKSRQKSGCSFRNPFDISRSVLLDQVVRMRANFLQPLLNHTQLIDDDSLHSMPVGQMGNYQEHLKRMTPLLRELESQPVRQHMFGNPFKIDKRMMVDEADIDLVGSTSKSPKRLAPTEPTSPRNNNKRKAGPIPRDFRFNKPESPMHESCAYSNSPPAVFAPCNVYSPSPGYSNPPLLPPVYTMSSELIASLGTPVVTTAPMQNVDASLVSSSWTSLGSSVSSPTQVSSNQLNLIDDPDLSSSTSQDMQDSGRLQIDYKFVNGDSKSLQSDITRSPSPTLPYNPEPGNADRPLPTYSNHVKNSITSTPLSQEKQISLILQEVNSNGGIDFVSKPASSATNITNDVDNDSDNTESNTNSINNNNNNNKSTNGPIQSVSPKNAKLELLAIQKHNLNVRKLIYKEVRRPGRNYTPLFDHLGTIQGTLEVRVLLVKEIIKECLRFKRKILASLLEEFLKKIQAGQQPKLEELQSVVNKTMIPFSSKLPTFESFELVKRTRY</sequence>
<dbReference type="Gene3D" id="3.40.50.410">
    <property type="entry name" value="von Willebrand factor, type A domain"/>
    <property type="match status" value="1"/>
</dbReference>
<dbReference type="InterPro" id="IPR029307">
    <property type="entry name" value="INT_SG_DDX_CT_C"/>
</dbReference>
<dbReference type="InterPro" id="IPR057413">
    <property type="entry name" value="Beta-barrel_INTS6"/>
</dbReference>
<dbReference type="InterPro" id="IPR002035">
    <property type="entry name" value="VWF_A"/>
</dbReference>
<feature type="region of interest" description="Disordered" evidence="1">
    <location>
        <begin position="767"/>
        <end position="802"/>
    </location>
</feature>
<organism evidence="3">
    <name type="scientific">Xenopsylla cheopis</name>
    <name type="common">Oriental rat flea</name>
    <name type="synonym">Pulex cheopis</name>
    <dbReference type="NCBI Taxonomy" id="163159"/>
    <lineage>
        <taxon>Eukaryota</taxon>
        <taxon>Metazoa</taxon>
        <taxon>Ecdysozoa</taxon>
        <taxon>Arthropoda</taxon>
        <taxon>Hexapoda</taxon>
        <taxon>Insecta</taxon>
        <taxon>Pterygota</taxon>
        <taxon>Neoptera</taxon>
        <taxon>Endopterygota</taxon>
        <taxon>Siphonaptera</taxon>
        <taxon>Pulicidae</taxon>
        <taxon>Xenopsyllinae</taxon>
        <taxon>Xenopsylla</taxon>
    </lineage>
</organism>
<dbReference type="EMBL" id="GIIL01003205">
    <property type="protein sequence ID" value="NOV46931.1"/>
    <property type="molecule type" value="Transcribed_RNA"/>
</dbReference>
<dbReference type="GO" id="GO:0034472">
    <property type="term" value="P:snRNA 3'-end processing"/>
    <property type="evidence" value="ECO:0007669"/>
    <property type="project" value="TreeGrafter"/>
</dbReference>
<feature type="domain" description="VWFA" evidence="2">
    <location>
        <begin position="3"/>
        <end position="133"/>
    </location>
</feature>
<feature type="region of interest" description="Disordered" evidence="1">
    <location>
        <begin position="655"/>
        <end position="687"/>
    </location>
</feature>
<dbReference type="InterPro" id="IPR051113">
    <property type="entry name" value="Integrator_subunit6"/>
</dbReference>
<dbReference type="PANTHER" id="PTHR12957">
    <property type="entry name" value="DEAD/H BOX POLYPEPTIDE 26/DICE1-RELATED"/>
    <property type="match status" value="1"/>
</dbReference>
<keyword evidence="3" id="KW-0547">Nucleotide-binding</keyword>
<dbReference type="PANTHER" id="PTHR12957:SF2">
    <property type="entry name" value="INTEGRATOR COMPLEX SUBUNIT 6"/>
    <property type="match status" value="1"/>
</dbReference>
<feature type="compositionally biased region" description="Polar residues" evidence="1">
    <location>
        <begin position="792"/>
        <end position="801"/>
    </location>
</feature>
<keyword evidence="3" id="KW-0067">ATP-binding</keyword>
<dbReference type="Pfam" id="PF13519">
    <property type="entry name" value="VWA_2"/>
    <property type="match status" value="1"/>
</dbReference>
<evidence type="ECO:0000256" key="1">
    <source>
        <dbReference type="SAM" id="MobiDB-lite"/>
    </source>
</evidence>
<keyword evidence="3" id="KW-0347">Helicase</keyword>
<evidence type="ECO:0000259" key="2">
    <source>
        <dbReference type="PROSITE" id="PS50234"/>
    </source>
</evidence>
<accession>A0A6M2DP79</accession>
<feature type="compositionally biased region" description="Low complexity" evidence="1">
    <location>
        <begin position="767"/>
        <end position="781"/>
    </location>
</feature>
<evidence type="ECO:0000313" key="3">
    <source>
        <dbReference type="EMBL" id="NOV46931.1"/>
    </source>
</evidence>
<feature type="compositionally biased region" description="Low complexity" evidence="1">
    <location>
        <begin position="904"/>
        <end position="922"/>
    </location>
</feature>